<keyword evidence="10" id="KW-1185">Reference proteome</keyword>
<feature type="transmembrane region" description="Helical" evidence="8">
    <location>
        <begin position="79"/>
        <end position="96"/>
    </location>
</feature>
<comment type="similarity">
    <text evidence="2 8">Belongs to the 4-toluene sulfonate uptake permease (TSUP) (TC 2.A.102) family.</text>
</comment>
<dbReference type="InterPro" id="IPR052017">
    <property type="entry name" value="TSUP"/>
</dbReference>
<evidence type="ECO:0000256" key="4">
    <source>
        <dbReference type="ARBA" id="ARBA00022475"/>
    </source>
</evidence>
<evidence type="ECO:0000313" key="10">
    <source>
        <dbReference type="Proteomes" id="UP000830167"/>
    </source>
</evidence>
<evidence type="ECO:0000256" key="7">
    <source>
        <dbReference type="ARBA" id="ARBA00023136"/>
    </source>
</evidence>
<organism evidence="9 10">
    <name type="scientific">Fodinisporobacter ferrooxydans</name>
    <dbReference type="NCBI Taxonomy" id="2901836"/>
    <lineage>
        <taxon>Bacteria</taxon>
        <taxon>Bacillati</taxon>
        <taxon>Bacillota</taxon>
        <taxon>Bacilli</taxon>
        <taxon>Bacillales</taxon>
        <taxon>Alicyclobacillaceae</taxon>
        <taxon>Fodinisporobacter</taxon>
    </lineage>
</organism>
<feature type="transmembrane region" description="Helical" evidence="8">
    <location>
        <begin position="7"/>
        <end position="34"/>
    </location>
</feature>
<dbReference type="InterPro" id="IPR002781">
    <property type="entry name" value="TM_pro_TauE-like"/>
</dbReference>
<evidence type="ECO:0000256" key="6">
    <source>
        <dbReference type="ARBA" id="ARBA00022989"/>
    </source>
</evidence>
<keyword evidence="7 8" id="KW-0472">Membrane</keyword>
<evidence type="ECO:0000256" key="5">
    <source>
        <dbReference type="ARBA" id="ARBA00022692"/>
    </source>
</evidence>
<keyword evidence="3" id="KW-0813">Transport</keyword>
<evidence type="ECO:0000256" key="3">
    <source>
        <dbReference type="ARBA" id="ARBA00022448"/>
    </source>
</evidence>
<proteinExistence type="inferred from homology"/>
<feature type="transmembrane region" description="Helical" evidence="8">
    <location>
        <begin position="232"/>
        <end position="250"/>
    </location>
</feature>
<keyword evidence="4 8" id="KW-1003">Cell membrane</keyword>
<keyword evidence="5 8" id="KW-0812">Transmembrane</keyword>
<evidence type="ECO:0000256" key="1">
    <source>
        <dbReference type="ARBA" id="ARBA00004651"/>
    </source>
</evidence>
<sequence length="253" mass="27036">MDHMSAGLLVFLVISGFIASFIDSIVGGGGLISIPALMLTGLPPSHVLGTNKLASSLSSLTSTLSYLRSGKVEFRLVKYLFPLSLIGSLFGAYTVGLVPSTFLKPVVLILLIGVTVYSIVKKDKGKKTEYRGITKKILQICVPAAFAIGFYDGFFGPGTGSFLIIVFLFVGFDYIYASGNAKALNFASNIAGLAMFMFQRSVNYHFGIVMGIAMILGSLAGSQFAIKKGAAVVRPIFICVTVVLIGKQLWNMF</sequence>
<keyword evidence="6 8" id="KW-1133">Transmembrane helix</keyword>
<dbReference type="RefSeq" id="WP_347435927.1">
    <property type="nucleotide sequence ID" value="NZ_CP089291.1"/>
</dbReference>
<evidence type="ECO:0000313" key="9">
    <source>
        <dbReference type="EMBL" id="UOF89240.1"/>
    </source>
</evidence>
<dbReference type="Pfam" id="PF01925">
    <property type="entry name" value="TauE"/>
    <property type="match status" value="1"/>
</dbReference>
<dbReference type="PANTHER" id="PTHR30269">
    <property type="entry name" value="TRANSMEMBRANE PROTEIN YFCA"/>
    <property type="match status" value="1"/>
</dbReference>
<dbReference type="Proteomes" id="UP000830167">
    <property type="component" value="Chromosome"/>
</dbReference>
<feature type="transmembrane region" description="Helical" evidence="8">
    <location>
        <begin position="102"/>
        <end position="120"/>
    </location>
</feature>
<dbReference type="EMBL" id="CP089291">
    <property type="protein sequence ID" value="UOF89240.1"/>
    <property type="molecule type" value="Genomic_DNA"/>
</dbReference>
<feature type="transmembrane region" description="Helical" evidence="8">
    <location>
        <begin position="204"/>
        <end position="225"/>
    </location>
</feature>
<dbReference type="PANTHER" id="PTHR30269:SF0">
    <property type="entry name" value="MEMBRANE TRANSPORTER PROTEIN YFCA-RELATED"/>
    <property type="match status" value="1"/>
</dbReference>
<name>A0ABY4CFH3_9BACL</name>
<comment type="subcellular location">
    <subcellularLocation>
        <location evidence="1 8">Cell membrane</location>
        <topology evidence="1 8">Multi-pass membrane protein</topology>
    </subcellularLocation>
</comment>
<evidence type="ECO:0000256" key="8">
    <source>
        <dbReference type="RuleBase" id="RU363041"/>
    </source>
</evidence>
<feature type="transmembrane region" description="Helical" evidence="8">
    <location>
        <begin position="157"/>
        <end position="176"/>
    </location>
</feature>
<protein>
    <recommendedName>
        <fullName evidence="8">Probable membrane transporter protein</fullName>
    </recommendedName>
</protein>
<gene>
    <name evidence="9" type="ORF">LSG31_15165</name>
</gene>
<reference evidence="9" key="1">
    <citation type="submission" date="2021-12" db="EMBL/GenBank/DDBJ databases">
        <title>Alicyclobacillaceae gen. nov., sp. nov., isolated from chalcocite enrichment system.</title>
        <authorList>
            <person name="Jiang Z."/>
        </authorList>
    </citation>
    <scope>NUCLEOTIDE SEQUENCE</scope>
    <source>
        <strain evidence="9">MYW30-H2</strain>
    </source>
</reference>
<feature type="transmembrane region" description="Helical" evidence="8">
    <location>
        <begin position="132"/>
        <end position="151"/>
    </location>
</feature>
<accession>A0ABY4CFH3</accession>
<evidence type="ECO:0000256" key="2">
    <source>
        <dbReference type="ARBA" id="ARBA00009142"/>
    </source>
</evidence>